<name>A0ABR1IJ29_9AGAR</name>
<protein>
    <recommendedName>
        <fullName evidence="3">Tc1-like transposase DDE domain-containing protein</fullName>
    </recommendedName>
</protein>
<comment type="caution">
    <text evidence="1">The sequence shown here is derived from an EMBL/GenBank/DDBJ whole genome shotgun (WGS) entry which is preliminary data.</text>
</comment>
<accession>A0ABR1IJ29</accession>
<evidence type="ECO:0008006" key="3">
    <source>
        <dbReference type="Google" id="ProtNLM"/>
    </source>
</evidence>
<proteinExistence type="predicted"/>
<evidence type="ECO:0000313" key="2">
    <source>
        <dbReference type="Proteomes" id="UP001498398"/>
    </source>
</evidence>
<dbReference type="Proteomes" id="UP001498398">
    <property type="component" value="Unassembled WGS sequence"/>
</dbReference>
<keyword evidence="2" id="KW-1185">Reference proteome</keyword>
<reference evidence="1 2" key="1">
    <citation type="submission" date="2024-01" db="EMBL/GenBank/DDBJ databases">
        <title>A draft genome for the cacao thread blight pathogen Marasmiellus scandens.</title>
        <authorList>
            <person name="Baruah I.K."/>
            <person name="Leung J."/>
            <person name="Bukari Y."/>
            <person name="Amoako-Attah I."/>
            <person name="Meinhardt L.W."/>
            <person name="Bailey B.A."/>
            <person name="Cohen S.P."/>
        </authorList>
    </citation>
    <scope>NUCLEOTIDE SEQUENCE [LARGE SCALE GENOMIC DNA]</scope>
    <source>
        <strain evidence="1 2">GH-19</strain>
    </source>
</reference>
<gene>
    <name evidence="1" type="ORF">VKT23_020416</name>
</gene>
<evidence type="ECO:0000313" key="1">
    <source>
        <dbReference type="EMBL" id="KAK7434017.1"/>
    </source>
</evidence>
<organism evidence="1 2">
    <name type="scientific">Marasmiellus scandens</name>
    <dbReference type="NCBI Taxonomy" id="2682957"/>
    <lineage>
        <taxon>Eukaryota</taxon>
        <taxon>Fungi</taxon>
        <taxon>Dikarya</taxon>
        <taxon>Basidiomycota</taxon>
        <taxon>Agaricomycotina</taxon>
        <taxon>Agaricomycetes</taxon>
        <taxon>Agaricomycetidae</taxon>
        <taxon>Agaricales</taxon>
        <taxon>Marasmiineae</taxon>
        <taxon>Omphalotaceae</taxon>
        <taxon>Marasmiellus</taxon>
    </lineage>
</organism>
<dbReference type="InterPro" id="IPR036397">
    <property type="entry name" value="RNaseH_sf"/>
</dbReference>
<dbReference type="EMBL" id="JBANRG010000133">
    <property type="protein sequence ID" value="KAK7434017.1"/>
    <property type="molecule type" value="Genomic_DNA"/>
</dbReference>
<dbReference type="Gene3D" id="3.30.420.10">
    <property type="entry name" value="Ribonuclease H-like superfamily/Ribonuclease H"/>
    <property type="match status" value="1"/>
</dbReference>
<sequence length="65" mass="7329">MSLKGYIAARVGEGSLDSYDFFDFITEDVIPKMKPFPDEHSVLVLDNCRIHHTETLQDVLNACGE</sequence>